<evidence type="ECO:0000313" key="2">
    <source>
        <dbReference type="Proteomes" id="UP000031967"/>
    </source>
</evidence>
<dbReference type="Proteomes" id="UP000031967">
    <property type="component" value="Unassembled WGS sequence"/>
</dbReference>
<proteinExistence type="predicted"/>
<protein>
    <submittedName>
        <fullName evidence="1">Uncharacterized protein</fullName>
    </submittedName>
</protein>
<comment type="caution">
    <text evidence="1">The sequence shown here is derived from an EMBL/GenBank/DDBJ whole genome shotgun (WGS) entry which is preliminary data.</text>
</comment>
<sequence length="98" mass="11255">MQIPAQESGALRWLSFFGRCGLDLREVMAELVYYDYAHFSKAFKLCICISLAQYQHWMQEMAASFRNTGNVVFYKTGEGGACYSRLEQQRYGGLPAYD</sequence>
<gene>
    <name evidence="1" type="ORF">SD70_31590</name>
</gene>
<dbReference type="EMBL" id="JXAK01000109">
    <property type="protein sequence ID" value="KIL36423.1"/>
    <property type="molecule type" value="Genomic_DNA"/>
</dbReference>
<keyword evidence="2" id="KW-1185">Reference proteome</keyword>
<accession>A0ABR5A705</accession>
<name>A0ABR5A705_9BACL</name>
<organism evidence="1 2">
    <name type="scientific">Gordoniibacillus kamchatkensis</name>
    <dbReference type="NCBI Taxonomy" id="1590651"/>
    <lineage>
        <taxon>Bacteria</taxon>
        <taxon>Bacillati</taxon>
        <taxon>Bacillota</taxon>
        <taxon>Bacilli</taxon>
        <taxon>Bacillales</taxon>
        <taxon>Paenibacillaceae</taxon>
        <taxon>Gordoniibacillus</taxon>
    </lineage>
</organism>
<evidence type="ECO:0000313" key="1">
    <source>
        <dbReference type="EMBL" id="KIL36423.1"/>
    </source>
</evidence>
<reference evidence="1 2" key="1">
    <citation type="submission" date="2014-12" db="EMBL/GenBank/DDBJ databases">
        <title>Draft genome sequence of Paenibacillus kamchatkensis strain B-2647.</title>
        <authorList>
            <person name="Karlyshev A.V."/>
            <person name="Kudryashova E.B."/>
        </authorList>
    </citation>
    <scope>NUCLEOTIDE SEQUENCE [LARGE SCALE GENOMIC DNA]</scope>
    <source>
        <strain evidence="1 2">VKM B-2647</strain>
    </source>
</reference>